<keyword evidence="1" id="KW-0812">Transmembrane</keyword>
<reference evidence="2 3" key="1">
    <citation type="journal article" date="2023" name="Life. Sci Alliance">
        <title>Evolutionary insights into 3D genome organization and epigenetic landscape of Vigna mungo.</title>
        <authorList>
            <person name="Junaid A."/>
            <person name="Singh B."/>
            <person name="Bhatia S."/>
        </authorList>
    </citation>
    <scope>NUCLEOTIDE SEQUENCE [LARGE SCALE GENOMIC DNA]</scope>
    <source>
        <strain evidence="2">Urdbean</strain>
    </source>
</reference>
<accession>A0AAQ3MFZ5</accession>
<dbReference type="EMBL" id="CP144690">
    <property type="protein sequence ID" value="WVY90489.1"/>
    <property type="molecule type" value="Genomic_DNA"/>
</dbReference>
<gene>
    <name evidence="2" type="ORF">V8G54_036003</name>
</gene>
<organism evidence="2 3">
    <name type="scientific">Vigna mungo</name>
    <name type="common">Black gram</name>
    <name type="synonym">Phaseolus mungo</name>
    <dbReference type="NCBI Taxonomy" id="3915"/>
    <lineage>
        <taxon>Eukaryota</taxon>
        <taxon>Viridiplantae</taxon>
        <taxon>Streptophyta</taxon>
        <taxon>Embryophyta</taxon>
        <taxon>Tracheophyta</taxon>
        <taxon>Spermatophyta</taxon>
        <taxon>Magnoliopsida</taxon>
        <taxon>eudicotyledons</taxon>
        <taxon>Gunneridae</taxon>
        <taxon>Pentapetalae</taxon>
        <taxon>rosids</taxon>
        <taxon>fabids</taxon>
        <taxon>Fabales</taxon>
        <taxon>Fabaceae</taxon>
        <taxon>Papilionoideae</taxon>
        <taxon>50 kb inversion clade</taxon>
        <taxon>NPAAA clade</taxon>
        <taxon>indigoferoid/millettioid clade</taxon>
        <taxon>Phaseoleae</taxon>
        <taxon>Vigna</taxon>
    </lineage>
</organism>
<evidence type="ECO:0000313" key="3">
    <source>
        <dbReference type="Proteomes" id="UP001374535"/>
    </source>
</evidence>
<proteinExistence type="predicted"/>
<protein>
    <submittedName>
        <fullName evidence="2">Uncharacterized protein</fullName>
    </submittedName>
</protein>
<keyword evidence="1" id="KW-1133">Transmembrane helix</keyword>
<keyword evidence="3" id="KW-1185">Reference proteome</keyword>
<evidence type="ECO:0000256" key="1">
    <source>
        <dbReference type="SAM" id="Phobius"/>
    </source>
</evidence>
<dbReference type="Proteomes" id="UP001374535">
    <property type="component" value="Chromosome 11"/>
</dbReference>
<evidence type="ECO:0000313" key="2">
    <source>
        <dbReference type="EMBL" id="WVY90489.1"/>
    </source>
</evidence>
<feature type="transmembrane region" description="Helical" evidence="1">
    <location>
        <begin position="44"/>
        <end position="61"/>
    </location>
</feature>
<keyword evidence="1" id="KW-0472">Membrane</keyword>
<name>A0AAQ3MFZ5_VIGMU</name>
<dbReference type="AlphaFoldDB" id="A0AAQ3MFZ5"/>
<feature type="transmembrane region" description="Helical" evidence="1">
    <location>
        <begin position="12"/>
        <end position="32"/>
    </location>
</feature>
<sequence length="130" mass="14679">MFLRKLISNRAIAIHLLLFYIIKLIITSINNMSVIMSNVINTNLFMWTSWSCFFKVLLTVIKGNVNKVQCESTIGSVSTKVLMVLHLLPLQNQPSLACVVPFQLPRQGYWGRELFILFLSGVVHGVSPIS</sequence>